<accession>A0A0U2W5A1</accession>
<reference evidence="1 2" key="2">
    <citation type="journal article" date="2016" name="Genome Announc.">
        <title>Complete Genome Sequences of Two Interactive Moderate Thermophiles, Paenibacillus napthalenovorans 32O-Y and Paenibacillus sp. 32O-W.</title>
        <authorList>
            <person name="Butler R.R.III."/>
            <person name="Wang J."/>
            <person name="Stark B.C."/>
            <person name="Pombert J.F."/>
        </authorList>
    </citation>
    <scope>NUCLEOTIDE SEQUENCE [LARGE SCALE GENOMIC DNA]</scope>
    <source>
        <strain evidence="1 2">32O-Y</strain>
    </source>
</reference>
<evidence type="ECO:0008006" key="3">
    <source>
        <dbReference type="Google" id="ProtNLM"/>
    </source>
</evidence>
<gene>
    <name evidence="1" type="ORF">IJ22_23200</name>
</gene>
<protein>
    <recommendedName>
        <fullName evidence="3">Nucleotidyl transferase AbiEii/AbiGii toxin family protein</fullName>
    </recommendedName>
</protein>
<evidence type="ECO:0000313" key="1">
    <source>
        <dbReference type="EMBL" id="ALS22693.1"/>
    </source>
</evidence>
<dbReference type="OrthoDB" id="2678373at2"/>
<dbReference type="STRING" id="162209.IJ22_23200"/>
<dbReference type="PATRIC" id="fig|162209.4.peg.2469"/>
<dbReference type="InterPro" id="IPR043519">
    <property type="entry name" value="NT_sf"/>
</dbReference>
<dbReference type="Gene3D" id="3.30.460.40">
    <property type="match status" value="1"/>
</dbReference>
<dbReference type="RefSeq" id="WP_062408871.1">
    <property type="nucleotide sequence ID" value="NZ_CP013652.1"/>
</dbReference>
<evidence type="ECO:0000313" key="2">
    <source>
        <dbReference type="Proteomes" id="UP000061660"/>
    </source>
</evidence>
<reference evidence="2" key="1">
    <citation type="submission" date="2015-12" db="EMBL/GenBank/DDBJ databases">
        <title>Complete genome sequences of two moderately thermophilic Paenibacillus species.</title>
        <authorList>
            <person name="Butler R.III."/>
            <person name="Wang J."/>
            <person name="Stark B.C."/>
            <person name="Pombert J.-F."/>
        </authorList>
    </citation>
    <scope>NUCLEOTIDE SEQUENCE [LARGE SCALE GENOMIC DNA]</scope>
    <source>
        <strain evidence="2">32O-Y</strain>
    </source>
</reference>
<dbReference type="KEGG" id="pnp:IJ22_23200"/>
<dbReference type="Pfam" id="PF10706">
    <property type="entry name" value="Aminoglyc_resit"/>
    <property type="match status" value="1"/>
</dbReference>
<dbReference type="InterPro" id="IPR019646">
    <property type="entry name" value="Aminoglyc_AdlTrfase"/>
</dbReference>
<name>A0A0U2W5A1_9BACL</name>
<organism evidence="1 2">
    <name type="scientific">Paenibacillus naphthalenovorans</name>
    <dbReference type="NCBI Taxonomy" id="162209"/>
    <lineage>
        <taxon>Bacteria</taxon>
        <taxon>Bacillati</taxon>
        <taxon>Bacillota</taxon>
        <taxon>Bacilli</taxon>
        <taxon>Bacillales</taxon>
        <taxon>Paenibacillaceae</taxon>
        <taxon>Paenibacillus</taxon>
    </lineage>
</organism>
<proteinExistence type="predicted"/>
<keyword evidence="2" id="KW-1185">Reference proteome</keyword>
<dbReference type="Proteomes" id="UP000061660">
    <property type="component" value="Chromosome"/>
</dbReference>
<dbReference type="SUPFAM" id="SSF81301">
    <property type="entry name" value="Nucleotidyltransferase"/>
    <property type="match status" value="1"/>
</dbReference>
<dbReference type="EMBL" id="CP013652">
    <property type="protein sequence ID" value="ALS22693.1"/>
    <property type="molecule type" value="Genomic_DNA"/>
</dbReference>
<dbReference type="AlphaFoldDB" id="A0A0U2W5A1"/>
<sequence length="204" mass="22878">MIKYQNVITAPEPLHSALKELVASTRHMNLTWLVGGSTGLMLQGAALSAAPRDLDLYIDREQAPVMHKALVHFSTDEQIESETAIYSSILSHYEVAGVKVELVGAFEVRAMDSVYRVEAGYLAAEHAVRGSLHDGTVIHLMPLMHEMIFNMLRNRPDRYHAIADICRKSGLDIHRTVLEKLAERNQFSAELIARLKQLLEYTGE</sequence>